<dbReference type="PROSITE" id="PS00648">
    <property type="entry name" value="RIBONUCLEASE_P"/>
    <property type="match status" value="1"/>
</dbReference>
<evidence type="ECO:0000256" key="5">
    <source>
        <dbReference type="ARBA" id="ARBA00022801"/>
    </source>
</evidence>
<dbReference type="EMBL" id="BNAG01000007">
    <property type="protein sequence ID" value="GHE76207.1"/>
    <property type="molecule type" value="Genomic_DNA"/>
</dbReference>
<keyword evidence="5" id="KW-0378">Hydrolase</keyword>
<evidence type="ECO:0000313" key="7">
    <source>
        <dbReference type="EMBL" id="GHE76207.1"/>
    </source>
</evidence>
<accession>A0ABQ3IAW3</accession>
<dbReference type="Pfam" id="PF00825">
    <property type="entry name" value="Ribonuclease_P"/>
    <property type="match status" value="1"/>
</dbReference>
<evidence type="ECO:0000313" key="8">
    <source>
        <dbReference type="Proteomes" id="UP000658258"/>
    </source>
</evidence>
<keyword evidence="2" id="KW-0819">tRNA processing</keyword>
<protein>
    <submittedName>
        <fullName evidence="7">Uncharacterized protein</fullName>
    </submittedName>
</protein>
<keyword evidence="3" id="KW-0540">Nuclease</keyword>
<keyword evidence="6" id="KW-0694">RNA-binding</keyword>
<comment type="caution">
    <text evidence="7">The sequence shown here is derived from an EMBL/GenBank/DDBJ whole genome shotgun (WGS) entry which is preliminary data.</text>
</comment>
<name>A0ABQ3IAW3_9BACT</name>
<dbReference type="InterPro" id="IPR020539">
    <property type="entry name" value="RNase_P_CS"/>
</dbReference>
<keyword evidence="8" id="KW-1185">Reference proteome</keyword>
<organism evidence="7 8">
    <name type="scientific">Roseivirga thermotolerans</name>
    <dbReference type="NCBI Taxonomy" id="1758176"/>
    <lineage>
        <taxon>Bacteria</taxon>
        <taxon>Pseudomonadati</taxon>
        <taxon>Bacteroidota</taxon>
        <taxon>Cytophagia</taxon>
        <taxon>Cytophagales</taxon>
        <taxon>Roseivirgaceae</taxon>
        <taxon>Roseivirga</taxon>
    </lineage>
</organism>
<sequence length="70" mass="8154">MFSVPKKRFKSAVTRNRIKRQMREAYRLNKHRVGAKAYNIALIYTADKQLPSSIIHKRVGKLLDKLNTLA</sequence>
<dbReference type="InterPro" id="IPR020568">
    <property type="entry name" value="Ribosomal_Su5_D2-typ_SF"/>
</dbReference>
<evidence type="ECO:0000256" key="4">
    <source>
        <dbReference type="ARBA" id="ARBA00022759"/>
    </source>
</evidence>
<dbReference type="InterPro" id="IPR014721">
    <property type="entry name" value="Ribsml_uS5_D2-typ_fold_subgr"/>
</dbReference>
<evidence type="ECO:0000256" key="3">
    <source>
        <dbReference type="ARBA" id="ARBA00022722"/>
    </source>
</evidence>
<dbReference type="SUPFAM" id="SSF54211">
    <property type="entry name" value="Ribosomal protein S5 domain 2-like"/>
    <property type="match status" value="1"/>
</dbReference>
<gene>
    <name evidence="7" type="ORF">GCM10011340_36370</name>
</gene>
<reference evidence="8" key="1">
    <citation type="journal article" date="2019" name="Int. J. Syst. Evol. Microbiol.">
        <title>The Global Catalogue of Microorganisms (GCM) 10K type strain sequencing project: providing services to taxonomists for standard genome sequencing and annotation.</title>
        <authorList>
            <consortium name="The Broad Institute Genomics Platform"/>
            <consortium name="The Broad Institute Genome Sequencing Center for Infectious Disease"/>
            <person name="Wu L."/>
            <person name="Ma J."/>
        </authorList>
    </citation>
    <scope>NUCLEOTIDE SEQUENCE [LARGE SCALE GENOMIC DNA]</scope>
    <source>
        <strain evidence="8">CGMCC 1.15111</strain>
    </source>
</reference>
<evidence type="ECO:0000256" key="1">
    <source>
        <dbReference type="ARBA" id="ARBA00002663"/>
    </source>
</evidence>
<keyword evidence="4" id="KW-0255">Endonuclease</keyword>
<proteinExistence type="predicted"/>
<dbReference type="InterPro" id="IPR000100">
    <property type="entry name" value="RNase_P"/>
</dbReference>
<dbReference type="Proteomes" id="UP000658258">
    <property type="component" value="Unassembled WGS sequence"/>
</dbReference>
<evidence type="ECO:0000256" key="2">
    <source>
        <dbReference type="ARBA" id="ARBA00022694"/>
    </source>
</evidence>
<evidence type="ECO:0000256" key="6">
    <source>
        <dbReference type="ARBA" id="ARBA00022884"/>
    </source>
</evidence>
<dbReference type="Gene3D" id="3.30.230.10">
    <property type="match status" value="1"/>
</dbReference>
<comment type="function">
    <text evidence="1">RNaseP catalyzes the removal of the 5'-leader sequence from pre-tRNA to produce the mature 5'-terminus. It can also cleave other RNA substrates such as 4.5S RNA. The protein component plays an auxiliary but essential role in vivo by binding to the 5'-leader sequence and broadening the substrate specificity of the ribozyme.</text>
</comment>